<dbReference type="SUPFAM" id="SSF102114">
    <property type="entry name" value="Radical SAM enzymes"/>
    <property type="match status" value="1"/>
</dbReference>
<dbReference type="InterPro" id="IPR047594">
    <property type="entry name" value="MoaC_bact/euk"/>
</dbReference>
<dbReference type="PANTHER" id="PTHR22960:SF0">
    <property type="entry name" value="MOLYBDENUM COFACTOR BIOSYNTHESIS PROTEIN 1"/>
    <property type="match status" value="1"/>
</dbReference>
<comment type="similarity">
    <text evidence="4">In the C-terminal section; belongs to the MoaC family.</text>
</comment>
<dbReference type="GO" id="GO:0046872">
    <property type="term" value="F:metal ion binding"/>
    <property type="evidence" value="ECO:0007669"/>
    <property type="project" value="UniProtKB-KW"/>
</dbReference>
<dbReference type="InterPro" id="IPR023045">
    <property type="entry name" value="MoaC"/>
</dbReference>
<dbReference type="GO" id="GO:0061799">
    <property type="term" value="F:cyclic pyranopterin monophosphate synthase activity"/>
    <property type="evidence" value="ECO:0007669"/>
    <property type="project" value="UniProtKB-EC"/>
</dbReference>
<dbReference type="PROSITE" id="PS51918">
    <property type="entry name" value="RADICAL_SAM"/>
    <property type="match status" value="1"/>
</dbReference>
<dbReference type="InterPro" id="IPR000385">
    <property type="entry name" value="MoaA_NifB_PqqE_Fe-S-bd_CS"/>
</dbReference>
<dbReference type="SFLD" id="SFLDS00029">
    <property type="entry name" value="Radical_SAM"/>
    <property type="match status" value="1"/>
</dbReference>
<comment type="catalytic activity">
    <reaction evidence="18">
        <text>GTP + AH2 + S-adenosyl-L-methionine = (8S)-3',8-cyclo-7,8-dihydroguanosine 5'-triphosphate + 5'-deoxyadenosine + L-methionine + A + H(+)</text>
        <dbReference type="Rhea" id="RHEA:49576"/>
        <dbReference type="ChEBI" id="CHEBI:13193"/>
        <dbReference type="ChEBI" id="CHEBI:15378"/>
        <dbReference type="ChEBI" id="CHEBI:17319"/>
        <dbReference type="ChEBI" id="CHEBI:17499"/>
        <dbReference type="ChEBI" id="CHEBI:37565"/>
        <dbReference type="ChEBI" id="CHEBI:57844"/>
        <dbReference type="ChEBI" id="CHEBI:59789"/>
        <dbReference type="ChEBI" id="CHEBI:131766"/>
        <dbReference type="EC" id="4.1.99.22"/>
    </reaction>
</comment>
<dbReference type="EC" id="4.6.1.17" evidence="7"/>
<dbReference type="EMBL" id="CAJVPI010001654">
    <property type="protein sequence ID" value="CAG8622086.1"/>
    <property type="molecule type" value="Genomic_DNA"/>
</dbReference>
<evidence type="ECO:0000259" key="22">
    <source>
        <dbReference type="PROSITE" id="PS51918"/>
    </source>
</evidence>
<dbReference type="NCBIfam" id="NF006870">
    <property type="entry name" value="PRK09364.1"/>
    <property type="match status" value="1"/>
</dbReference>
<evidence type="ECO:0000256" key="14">
    <source>
        <dbReference type="ARBA" id="ARBA00023014"/>
    </source>
</evidence>
<dbReference type="HAMAP" id="MF_01225_B">
    <property type="entry name" value="MoaA_B"/>
    <property type="match status" value="1"/>
</dbReference>
<keyword evidence="16" id="KW-0501">Molybdenum cofactor biosynthesis</keyword>
<evidence type="ECO:0000256" key="10">
    <source>
        <dbReference type="ARBA" id="ARBA00022691"/>
    </source>
</evidence>
<keyword evidence="11" id="KW-0479">Metal-binding</keyword>
<proteinExistence type="inferred from homology"/>
<gene>
    <name evidence="23" type="ORF">PBRASI_LOCUS8768</name>
</gene>
<dbReference type="SFLD" id="SFLDG01067">
    <property type="entry name" value="SPASM/twitch_domain_containing"/>
    <property type="match status" value="1"/>
</dbReference>
<feature type="non-terminal residue" evidence="23">
    <location>
        <position position="588"/>
    </location>
</feature>
<evidence type="ECO:0000256" key="19">
    <source>
        <dbReference type="ARBA" id="ARBA00054222"/>
    </source>
</evidence>
<name>A0A9N9D4G7_9GLOM</name>
<evidence type="ECO:0000256" key="8">
    <source>
        <dbReference type="ARBA" id="ARBA00015273"/>
    </source>
</evidence>
<dbReference type="Pfam" id="PF06463">
    <property type="entry name" value="Mob_synth_C"/>
    <property type="match status" value="1"/>
</dbReference>
<comment type="function">
    <text evidence="19">Isoform MOCS1A and isoform MOCS1B probably form a complex that catalyzes the conversion of 5'-GTP to cyclic pyranopterin monophosphate (cPMP). MOCS1A catalyzes the cyclization of GTP to (8S)-3',8-cyclo-7,8-dihydroguanosine 5'-triphosphate and MOCS1B catalyzes the subsequent conversion of (8S)-3',8-cyclo-7,8-dihydroguanosine 5'-triphosphate to cPMP.</text>
</comment>
<dbReference type="CDD" id="cd21117">
    <property type="entry name" value="Twitch_MoaA"/>
    <property type="match status" value="1"/>
</dbReference>
<keyword evidence="12" id="KW-0547">Nucleotide-binding</keyword>
<dbReference type="AlphaFoldDB" id="A0A9N9D4G7"/>
<dbReference type="InterPro" id="IPR002820">
    <property type="entry name" value="Mopterin_CF_biosynth-C_dom"/>
</dbReference>
<feature type="domain" description="Radical SAM core" evidence="22">
    <location>
        <begin position="46"/>
        <end position="261"/>
    </location>
</feature>
<evidence type="ECO:0000256" key="3">
    <source>
        <dbReference type="ARBA" id="ARBA00005046"/>
    </source>
</evidence>
<dbReference type="OrthoDB" id="2392781at2759"/>
<dbReference type="NCBIfam" id="TIGR00581">
    <property type="entry name" value="moaC"/>
    <property type="match status" value="1"/>
</dbReference>
<evidence type="ECO:0000256" key="16">
    <source>
        <dbReference type="ARBA" id="ARBA00023150"/>
    </source>
</evidence>
<dbReference type="SMART" id="SM00729">
    <property type="entry name" value="Elp3"/>
    <property type="match status" value="1"/>
</dbReference>
<evidence type="ECO:0000256" key="12">
    <source>
        <dbReference type="ARBA" id="ARBA00022741"/>
    </source>
</evidence>
<dbReference type="SUPFAM" id="SSF55040">
    <property type="entry name" value="Molybdenum cofactor biosynthesis protein C, MoaC"/>
    <property type="match status" value="1"/>
</dbReference>
<dbReference type="InterPro" id="IPR058240">
    <property type="entry name" value="rSAM_sf"/>
</dbReference>
<keyword evidence="24" id="KW-1185">Reference proteome</keyword>
<dbReference type="PROSITE" id="PS01305">
    <property type="entry name" value="MOAA_NIFB_PQQE"/>
    <property type="match status" value="1"/>
</dbReference>
<dbReference type="GO" id="GO:0005525">
    <property type="term" value="F:GTP binding"/>
    <property type="evidence" value="ECO:0007669"/>
    <property type="project" value="UniProtKB-KW"/>
</dbReference>
<comment type="subunit">
    <text evidence="20">Isoform MOCS1A and isoform MOCS1B probably form a heterooligomer.</text>
</comment>
<dbReference type="InterPro" id="IPR050105">
    <property type="entry name" value="MoCo_biosynth_MoaA/MoaC"/>
</dbReference>
<dbReference type="Gene3D" id="3.30.70.640">
    <property type="entry name" value="Molybdopterin cofactor biosynthesis C (MoaC) domain"/>
    <property type="match status" value="1"/>
</dbReference>
<keyword evidence="10" id="KW-0949">S-adenosyl-L-methionine</keyword>
<evidence type="ECO:0000256" key="21">
    <source>
        <dbReference type="SAM" id="MobiDB-lite"/>
    </source>
</evidence>
<dbReference type="SFLD" id="SFLDG01386">
    <property type="entry name" value="main_SPASM_domain-containing"/>
    <property type="match status" value="1"/>
</dbReference>
<dbReference type="InterPro" id="IPR036522">
    <property type="entry name" value="MoaC_sf"/>
</dbReference>
<dbReference type="HAMAP" id="MF_01224_B">
    <property type="entry name" value="MoaC_B"/>
    <property type="match status" value="1"/>
</dbReference>
<comment type="catalytic activity">
    <reaction evidence="1">
        <text>(8S)-3',8-cyclo-7,8-dihydroguanosine 5'-triphosphate = cyclic pyranopterin phosphate + diphosphate</text>
        <dbReference type="Rhea" id="RHEA:49580"/>
        <dbReference type="ChEBI" id="CHEBI:33019"/>
        <dbReference type="ChEBI" id="CHEBI:59648"/>
        <dbReference type="ChEBI" id="CHEBI:131766"/>
        <dbReference type="EC" id="4.6.1.17"/>
    </reaction>
</comment>
<dbReference type="InterPro" id="IPR013785">
    <property type="entry name" value="Aldolase_TIM"/>
</dbReference>
<dbReference type="GO" id="GO:0006777">
    <property type="term" value="P:Mo-molybdopterin cofactor biosynthetic process"/>
    <property type="evidence" value="ECO:0007669"/>
    <property type="project" value="UniProtKB-KW"/>
</dbReference>
<evidence type="ECO:0000256" key="11">
    <source>
        <dbReference type="ARBA" id="ARBA00022723"/>
    </source>
</evidence>
<evidence type="ECO:0000313" key="24">
    <source>
        <dbReference type="Proteomes" id="UP000789739"/>
    </source>
</evidence>
<dbReference type="Proteomes" id="UP000789739">
    <property type="component" value="Unassembled WGS sequence"/>
</dbReference>
<evidence type="ECO:0000313" key="23">
    <source>
        <dbReference type="EMBL" id="CAG8622086.1"/>
    </source>
</evidence>
<feature type="region of interest" description="Disordered" evidence="21">
    <location>
        <begin position="407"/>
        <end position="450"/>
    </location>
</feature>
<evidence type="ECO:0000256" key="6">
    <source>
        <dbReference type="ARBA" id="ARBA00012167"/>
    </source>
</evidence>
<dbReference type="EC" id="4.1.99.22" evidence="6"/>
<evidence type="ECO:0000256" key="15">
    <source>
        <dbReference type="ARBA" id="ARBA00023134"/>
    </source>
</evidence>
<accession>A0A9N9D4G7</accession>
<comment type="cofactor">
    <cofactor evidence="2">
        <name>[4Fe-4S] cluster</name>
        <dbReference type="ChEBI" id="CHEBI:49883"/>
    </cofactor>
</comment>
<evidence type="ECO:0000256" key="4">
    <source>
        <dbReference type="ARBA" id="ARBA00008484"/>
    </source>
</evidence>
<dbReference type="InterPro" id="IPR006638">
    <property type="entry name" value="Elp3/MiaA/NifB-like_rSAM"/>
</dbReference>
<keyword evidence="9" id="KW-0004">4Fe-4S</keyword>
<evidence type="ECO:0000256" key="20">
    <source>
        <dbReference type="ARBA" id="ARBA00063038"/>
    </source>
</evidence>
<feature type="compositionally biased region" description="Low complexity" evidence="21">
    <location>
        <begin position="409"/>
        <end position="431"/>
    </location>
</feature>
<organism evidence="23 24">
    <name type="scientific">Paraglomus brasilianum</name>
    <dbReference type="NCBI Taxonomy" id="144538"/>
    <lineage>
        <taxon>Eukaryota</taxon>
        <taxon>Fungi</taxon>
        <taxon>Fungi incertae sedis</taxon>
        <taxon>Mucoromycota</taxon>
        <taxon>Glomeromycotina</taxon>
        <taxon>Glomeromycetes</taxon>
        <taxon>Paraglomerales</taxon>
        <taxon>Paraglomeraceae</taxon>
        <taxon>Paraglomus</taxon>
    </lineage>
</organism>
<dbReference type="Gene3D" id="3.20.20.70">
    <property type="entry name" value="Aldolase class I"/>
    <property type="match status" value="1"/>
</dbReference>
<feature type="region of interest" description="Disordered" evidence="21">
    <location>
        <begin position="1"/>
        <end position="20"/>
    </location>
</feature>
<dbReference type="GO" id="GO:0061798">
    <property type="term" value="F:GTP 3',8'-cyclase activity"/>
    <property type="evidence" value="ECO:0007669"/>
    <property type="project" value="UniProtKB-EC"/>
</dbReference>
<keyword evidence="13" id="KW-0408">Iron</keyword>
<dbReference type="Pfam" id="PF04055">
    <property type="entry name" value="Radical_SAM"/>
    <property type="match status" value="1"/>
</dbReference>
<dbReference type="SFLD" id="SFLDG01383">
    <property type="entry name" value="cyclic_pyranopterin_phosphate"/>
    <property type="match status" value="1"/>
</dbReference>
<evidence type="ECO:0000256" key="5">
    <source>
        <dbReference type="ARBA" id="ARBA00009862"/>
    </source>
</evidence>
<comment type="caution">
    <text evidence="23">The sequence shown here is derived from an EMBL/GenBank/DDBJ whole genome shotgun (WGS) entry which is preliminary data.</text>
</comment>
<reference evidence="23" key="1">
    <citation type="submission" date="2021-06" db="EMBL/GenBank/DDBJ databases">
        <authorList>
            <person name="Kallberg Y."/>
            <person name="Tangrot J."/>
            <person name="Rosling A."/>
        </authorList>
    </citation>
    <scope>NUCLEOTIDE SEQUENCE</scope>
    <source>
        <strain evidence="23">BR232B</strain>
    </source>
</reference>
<comment type="similarity">
    <text evidence="5">In the N-terminal section; belongs to the radical SAM superfamily. MoaA family.</text>
</comment>
<comment type="pathway">
    <text evidence="3">Cofactor biosynthesis; molybdopterin biosynthesis.</text>
</comment>
<dbReference type="PANTHER" id="PTHR22960">
    <property type="entry name" value="MOLYBDOPTERIN COFACTOR SYNTHESIS PROTEIN A"/>
    <property type="match status" value="1"/>
</dbReference>
<evidence type="ECO:0000256" key="13">
    <source>
        <dbReference type="ARBA" id="ARBA00023004"/>
    </source>
</evidence>
<feature type="compositionally biased region" description="Polar residues" evidence="21">
    <location>
        <begin position="7"/>
        <end position="19"/>
    </location>
</feature>
<evidence type="ECO:0000256" key="2">
    <source>
        <dbReference type="ARBA" id="ARBA00001966"/>
    </source>
</evidence>
<protein>
    <recommendedName>
        <fullName evidence="8">Molybdenum cofactor biosynthesis protein 1</fullName>
        <ecNumber evidence="6">4.1.99.22</ecNumber>
        <ecNumber evidence="7">4.6.1.17</ecNumber>
    </recommendedName>
</protein>
<evidence type="ECO:0000256" key="7">
    <source>
        <dbReference type="ARBA" id="ARBA00012575"/>
    </source>
</evidence>
<evidence type="ECO:0000256" key="17">
    <source>
        <dbReference type="ARBA" id="ARBA00023239"/>
    </source>
</evidence>
<dbReference type="InterPro" id="IPR007197">
    <property type="entry name" value="rSAM"/>
</dbReference>
<dbReference type="Pfam" id="PF01967">
    <property type="entry name" value="MoaC"/>
    <property type="match status" value="1"/>
</dbReference>
<evidence type="ECO:0000256" key="18">
    <source>
        <dbReference type="ARBA" id="ARBA00048697"/>
    </source>
</evidence>
<keyword evidence="15" id="KW-0342">GTP-binding</keyword>
<keyword evidence="17" id="KW-0456">Lyase</keyword>
<dbReference type="NCBIfam" id="NF001199">
    <property type="entry name" value="PRK00164.2-1"/>
    <property type="match status" value="1"/>
</dbReference>
<dbReference type="InterPro" id="IPR013483">
    <property type="entry name" value="MoaA"/>
</dbReference>
<dbReference type="CDD" id="cd01420">
    <property type="entry name" value="MoaC_PE"/>
    <property type="match status" value="1"/>
</dbReference>
<dbReference type="GO" id="GO:0051539">
    <property type="term" value="F:4 iron, 4 sulfur cluster binding"/>
    <property type="evidence" value="ECO:0007669"/>
    <property type="project" value="UniProtKB-KW"/>
</dbReference>
<evidence type="ECO:0000256" key="1">
    <source>
        <dbReference type="ARBA" id="ARBA00001637"/>
    </source>
</evidence>
<dbReference type="NCBIfam" id="TIGR02666">
    <property type="entry name" value="moaA"/>
    <property type="match status" value="1"/>
</dbReference>
<keyword evidence="14" id="KW-0411">Iron-sulfur</keyword>
<sequence>PHLRRYASSTKPTSTSTIGDETRRRIQAKITAIEKERPFSNFLTDKFNRQHTYLRISVTERCNLRCTYCMPAEGVDLTPSDKLLSSDEIIRIARLFVSQGVTKIRLTGGEPTIRKDIVDLVGELNKLKPLGLQTIAMTSNGIALRKKLPQLVENGLNLLNISLDTLDPFKFELITRRKGLDQVIRTIDQAIALGLRPVKVNCVVMRGINDKEVADFVEFTRDRSVDVRFIEYMPFDGNKWSETKLVPYNTLIALIRSRYPSISKVSDDAHDTSKAYYVPGFAGRIGFITSMSDHFCGTCNRLRITADGNLKVCLFGNAEISLRDLMRQNVSEKQLLEIIEIAVKNKKKQHAASPSHQPRYFHLHSQPSKYPLFSPLTFIYLSPLYRTLSSPILTSLVPRNTYSTRNSFSSPLSQSSSSDQSDQSDQSPSLSHIDSKTSEPRMVSVSAKAKTHRTAIARGRIVLPDAIFTLLRSHSFSKGDVLTVSRLSGINAAKQTGYLIPLCHPLNLDHVHVDLRLNEETNAVEIEAKVECEGKTGVEMEALTAVSLAALTVFDMCKSAGKGMVIEEIRLIEKSGGKSGYWRAEEEN</sequence>
<dbReference type="InterPro" id="IPR010505">
    <property type="entry name" value="MoaA_twitch"/>
</dbReference>
<dbReference type="FunFam" id="3.20.20.70:FF:000117">
    <property type="entry name" value="molybdenum cofactor biosynthesis protein 1"/>
    <property type="match status" value="1"/>
</dbReference>
<dbReference type="InterPro" id="IPR040064">
    <property type="entry name" value="MoaA-like"/>
</dbReference>
<evidence type="ECO:0000256" key="9">
    <source>
        <dbReference type="ARBA" id="ARBA00022485"/>
    </source>
</evidence>
<dbReference type="CDD" id="cd01335">
    <property type="entry name" value="Radical_SAM"/>
    <property type="match status" value="1"/>
</dbReference>